<dbReference type="OrthoDB" id="964531at2"/>
<accession>A0A4R0Q5Q2</accession>
<evidence type="ECO:0000313" key="3">
    <source>
        <dbReference type="Proteomes" id="UP000293925"/>
    </source>
</evidence>
<proteinExistence type="predicted"/>
<keyword evidence="3" id="KW-1185">Reference proteome</keyword>
<dbReference type="Proteomes" id="UP000293925">
    <property type="component" value="Unassembled WGS sequence"/>
</dbReference>
<organism evidence="2 3">
    <name type="scientific">Pedobacter psychrodurus</name>
    <dbReference type="NCBI Taxonomy" id="2530456"/>
    <lineage>
        <taxon>Bacteria</taxon>
        <taxon>Pseudomonadati</taxon>
        <taxon>Bacteroidota</taxon>
        <taxon>Sphingobacteriia</taxon>
        <taxon>Sphingobacteriales</taxon>
        <taxon>Sphingobacteriaceae</taxon>
        <taxon>Pedobacter</taxon>
    </lineage>
</organism>
<evidence type="ECO:0008006" key="4">
    <source>
        <dbReference type="Google" id="ProtNLM"/>
    </source>
</evidence>
<dbReference type="AlphaFoldDB" id="A0A4R0Q5Q2"/>
<keyword evidence="1" id="KW-0732">Signal</keyword>
<dbReference type="SUPFAM" id="SSF74653">
    <property type="entry name" value="TolA/TonB C-terminal domain"/>
    <property type="match status" value="1"/>
</dbReference>
<sequence>MLKLTLLFAFLLTAFNNNSIDHAVMNNNPSHTDCTQKKDLITGKMIYTSFDEPATNQGGRAKLYKALSNVTLETIPNSASTQFTISFLVDADGRISRERVVRDEVGKIGEQMLKIIKSFKWAPATCNGKKVATLTTLSTRMCLQ</sequence>
<dbReference type="EMBL" id="SJSO01000005">
    <property type="protein sequence ID" value="TCD27957.1"/>
    <property type="molecule type" value="Genomic_DNA"/>
</dbReference>
<protein>
    <recommendedName>
        <fullName evidence="4">TonB C-terminal domain-containing protein</fullName>
    </recommendedName>
</protein>
<evidence type="ECO:0000313" key="2">
    <source>
        <dbReference type="EMBL" id="TCD27957.1"/>
    </source>
</evidence>
<feature type="signal peptide" evidence="1">
    <location>
        <begin position="1"/>
        <end position="19"/>
    </location>
</feature>
<reference evidence="2 3" key="1">
    <citation type="submission" date="2019-02" db="EMBL/GenBank/DDBJ databases">
        <title>Pedobacter sp. RP-3-21 sp. nov., isolated from Arctic soil.</title>
        <authorList>
            <person name="Dahal R.H."/>
        </authorList>
    </citation>
    <scope>NUCLEOTIDE SEQUENCE [LARGE SCALE GENOMIC DNA]</scope>
    <source>
        <strain evidence="2 3">RP-3-21</strain>
    </source>
</reference>
<gene>
    <name evidence="2" type="ORF">EZ456_08410</name>
</gene>
<comment type="caution">
    <text evidence="2">The sequence shown here is derived from an EMBL/GenBank/DDBJ whole genome shotgun (WGS) entry which is preliminary data.</text>
</comment>
<evidence type="ECO:0000256" key="1">
    <source>
        <dbReference type="SAM" id="SignalP"/>
    </source>
</evidence>
<dbReference type="Gene3D" id="3.30.1150.10">
    <property type="match status" value="1"/>
</dbReference>
<name>A0A4R0Q5Q2_9SPHI</name>
<dbReference type="RefSeq" id="WP_131529152.1">
    <property type="nucleotide sequence ID" value="NZ_SJSO01000005.1"/>
</dbReference>
<feature type="chain" id="PRO_5020378525" description="TonB C-terminal domain-containing protein" evidence="1">
    <location>
        <begin position="20"/>
        <end position="144"/>
    </location>
</feature>